<keyword evidence="5" id="KW-0540">Nuclease</keyword>
<dbReference type="InterPro" id="IPR041373">
    <property type="entry name" value="RT_RNaseH"/>
</dbReference>
<dbReference type="InterPro" id="IPR051320">
    <property type="entry name" value="Viral_Replic_Matur_Polypro"/>
</dbReference>
<sequence length="1153" mass="131227">MSKRRAVETDLDDDEESYQRSSMVRVPIFAPILSPKLSSISHEALVKWNKRRKEYEAKTRARSWSSGEDCNLVTQGVKETFDLNLLSTFCTLRLRMDVVDVTEERLIAEIKTLLGKVKNDDLPDIKALFSKELQMDLKESDGDARVLSYFQRFTEVVLENGLEETFDLKLGSSRSEEAGKNIQELYTLVYEKAVEHEHHFQQNKRMRMTAKDMPTLPKSAKDAGKTYVSPKKPANANSEKKFTQQKTERNVEKKTNKKHDKQPVSRKEPPSPCPKCQEMHWLSDCDKATDAEKIVLRQQLREANKARKSRTKRLKKLIPSTSRTVTINGILDLPCCPDTGSGHTVISRSQWKQLLEVDPSVQAIPLDTSVRSLAYGSHSVVATKKALLHVLVPTAAGPVRPAEAVPCLIMDVDDDEFIIGRDLLGSLGIDVDRHLEQLAFHGDDETSGDPFELEADELPANPNHVASDEEVRAPVEVLIERALKHGFPVDKVDKLRVIVHMYDVWRLELRDDPPARVPPLEVRLKEGAQPCKCKPRKYPPHVRQFLREFNTMLVGLGWIYENPTSRWASPVLPVKKSQELMDMRQTTDYREFNSRTDIMAAVMPILSLVMENARGKQHFGLFDFIKGFWQLPLAEICQERLSYMTDEKFYTPRRVPQGCGDAAIYFQKTMEKCFATLLYKHLLVWIDDLLLYADDIDTYLDKLKELFSLLDEFGLKLSVKKSSLYQQEVKWCGKIIDANGVRHDPTRIETLRAMPYPSSAGELQQFLCAINWMRESLIDYARQVSPLQRKLDEALEKTRRTKRVAAGISIVLNADEKATFDNVKEMLASAATLAFPDDSATRCLLTDASDVGWALIVTQVKAYNPKVPVQDQQHQLVECLSGSFTGSQLNWTVIEKEAFPIALACDKLDYLLLRPQGFRLFCDHRNLIHVFAPDEHVKKHVKAQLLRWALKLMNFNYVIEHIAGPQNVWADMTSRWAGNRTTAAATINRIRSTPLVAQQEQQPEVVEQRISMLRPLDDSNFVWPTFAEIELVQSSYDPPQGAERNETGVLAVNNRVWIPVEAKDLILRLFIIAHCGAQGHRGIAAMVEHIRRLFALENLRSLATTFVRQCRLCLHSKGGNIIPRPWGETFDCSERNGLLHFDFLSMGDGFGES</sequence>
<dbReference type="InterPro" id="IPR041588">
    <property type="entry name" value="Integrase_H2C2"/>
</dbReference>
<dbReference type="PROSITE" id="PS50878">
    <property type="entry name" value="RT_POL"/>
    <property type="match status" value="1"/>
</dbReference>
<dbReference type="Gene3D" id="2.40.70.10">
    <property type="entry name" value="Acid Proteases"/>
    <property type="match status" value="1"/>
</dbReference>
<dbReference type="Gene3D" id="3.10.10.10">
    <property type="entry name" value="HIV Type 1 Reverse Transcriptase, subunit A, domain 1"/>
    <property type="match status" value="1"/>
</dbReference>
<dbReference type="EMBL" id="NCKW01001856">
    <property type="protein sequence ID" value="POM79004.1"/>
    <property type="molecule type" value="Genomic_DNA"/>
</dbReference>
<dbReference type="GO" id="GO:0006508">
    <property type="term" value="P:proteolysis"/>
    <property type="evidence" value="ECO:0007669"/>
    <property type="project" value="UniProtKB-KW"/>
</dbReference>
<keyword evidence="2" id="KW-0645">Protease</keyword>
<dbReference type="Pfam" id="PF00078">
    <property type="entry name" value="RVT_1"/>
    <property type="match status" value="1"/>
</dbReference>
<keyword evidence="8" id="KW-0378">Hydrolase</keyword>
<dbReference type="InterPro" id="IPR000477">
    <property type="entry name" value="RT_dom"/>
</dbReference>
<evidence type="ECO:0000256" key="4">
    <source>
        <dbReference type="ARBA" id="ARBA00022695"/>
    </source>
</evidence>
<feature type="domain" description="Reverse transcriptase" evidence="11">
    <location>
        <begin position="555"/>
        <end position="736"/>
    </location>
</feature>
<evidence type="ECO:0000256" key="2">
    <source>
        <dbReference type="ARBA" id="ARBA00022670"/>
    </source>
</evidence>
<feature type="non-terminal residue" evidence="12">
    <location>
        <position position="1153"/>
    </location>
</feature>
<dbReference type="GO" id="GO:0004519">
    <property type="term" value="F:endonuclease activity"/>
    <property type="evidence" value="ECO:0007669"/>
    <property type="project" value="UniProtKB-KW"/>
</dbReference>
<dbReference type="Proteomes" id="UP000237271">
    <property type="component" value="Unassembled WGS sequence"/>
</dbReference>
<accession>A0A2P4YMG1</accession>
<feature type="compositionally biased region" description="Basic and acidic residues" evidence="10">
    <location>
        <begin position="238"/>
        <end position="254"/>
    </location>
</feature>
<evidence type="ECO:0000256" key="5">
    <source>
        <dbReference type="ARBA" id="ARBA00022722"/>
    </source>
</evidence>
<name>A0A2P4YMG1_9STRA</name>
<keyword evidence="6" id="KW-0064">Aspartyl protease</keyword>
<dbReference type="InterPro" id="IPR043128">
    <property type="entry name" value="Rev_trsase/Diguanyl_cyclase"/>
</dbReference>
<gene>
    <name evidence="12" type="ORF">PHPALM_3392</name>
</gene>
<evidence type="ECO:0000256" key="7">
    <source>
        <dbReference type="ARBA" id="ARBA00022759"/>
    </source>
</evidence>
<dbReference type="PANTHER" id="PTHR33064:SF37">
    <property type="entry name" value="RIBONUCLEASE H"/>
    <property type="match status" value="1"/>
</dbReference>
<dbReference type="EC" id="2.7.7.49" evidence="1"/>
<dbReference type="GO" id="GO:0003964">
    <property type="term" value="F:RNA-directed DNA polymerase activity"/>
    <property type="evidence" value="ECO:0007669"/>
    <property type="project" value="UniProtKB-KW"/>
</dbReference>
<dbReference type="Gene3D" id="3.30.70.270">
    <property type="match status" value="2"/>
</dbReference>
<keyword evidence="4" id="KW-0548">Nucleotidyltransferase</keyword>
<dbReference type="Pfam" id="PF17921">
    <property type="entry name" value="Integrase_H2C2"/>
    <property type="match status" value="1"/>
</dbReference>
<dbReference type="Pfam" id="PF17917">
    <property type="entry name" value="RT_RNaseH"/>
    <property type="match status" value="1"/>
</dbReference>
<feature type="region of interest" description="Disordered" evidence="10">
    <location>
        <begin position="199"/>
        <end position="277"/>
    </location>
</feature>
<keyword evidence="13" id="KW-1185">Reference proteome</keyword>
<keyword evidence="7" id="KW-0255">Endonuclease</keyword>
<keyword evidence="9" id="KW-0695">RNA-directed DNA polymerase</keyword>
<keyword evidence="3" id="KW-0808">Transferase</keyword>
<dbReference type="InterPro" id="IPR021109">
    <property type="entry name" value="Peptidase_aspartic_dom_sf"/>
</dbReference>
<evidence type="ECO:0000256" key="10">
    <source>
        <dbReference type="SAM" id="MobiDB-lite"/>
    </source>
</evidence>
<organism evidence="12 13">
    <name type="scientific">Phytophthora palmivora</name>
    <dbReference type="NCBI Taxonomy" id="4796"/>
    <lineage>
        <taxon>Eukaryota</taxon>
        <taxon>Sar</taxon>
        <taxon>Stramenopiles</taxon>
        <taxon>Oomycota</taxon>
        <taxon>Peronosporomycetes</taxon>
        <taxon>Peronosporales</taxon>
        <taxon>Peronosporaceae</taxon>
        <taxon>Phytophthora</taxon>
    </lineage>
</organism>
<dbReference type="SUPFAM" id="SSF56672">
    <property type="entry name" value="DNA/RNA polymerases"/>
    <property type="match status" value="1"/>
</dbReference>
<dbReference type="CDD" id="cd01647">
    <property type="entry name" value="RT_LTR"/>
    <property type="match status" value="1"/>
</dbReference>
<evidence type="ECO:0000259" key="11">
    <source>
        <dbReference type="PROSITE" id="PS50878"/>
    </source>
</evidence>
<dbReference type="AlphaFoldDB" id="A0A2P4YMG1"/>
<dbReference type="GO" id="GO:0004190">
    <property type="term" value="F:aspartic-type endopeptidase activity"/>
    <property type="evidence" value="ECO:0007669"/>
    <property type="project" value="UniProtKB-KW"/>
</dbReference>
<evidence type="ECO:0000256" key="6">
    <source>
        <dbReference type="ARBA" id="ARBA00022750"/>
    </source>
</evidence>
<evidence type="ECO:0000256" key="1">
    <source>
        <dbReference type="ARBA" id="ARBA00012493"/>
    </source>
</evidence>
<evidence type="ECO:0000313" key="12">
    <source>
        <dbReference type="EMBL" id="POM79004.1"/>
    </source>
</evidence>
<proteinExistence type="predicted"/>
<dbReference type="CDD" id="cd09274">
    <property type="entry name" value="RNase_HI_RT_Ty3"/>
    <property type="match status" value="1"/>
</dbReference>
<evidence type="ECO:0000313" key="13">
    <source>
        <dbReference type="Proteomes" id="UP000237271"/>
    </source>
</evidence>
<dbReference type="PANTHER" id="PTHR33064">
    <property type="entry name" value="POL PROTEIN"/>
    <property type="match status" value="1"/>
</dbReference>
<evidence type="ECO:0000256" key="3">
    <source>
        <dbReference type="ARBA" id="ARBA00022679"/>
    </source>
</evidence>
<comment type="caution">
    <text evidence="12">The sequence shown here is derived from an EMBL/GenBank/DDBJ whole genome shotgun (WGS) entry which is preliminary data.</text>
</comment>
<protein>
    <recommendedName>
        <fullName evidence="1">RNA-directed DNA polymerase</fullName>
        <ecNumber evidence="1">2.7.7.49</ecNumber>
    </recommendedName>
</protein>
<reference evidence="12 13" key="1">
    <citation type="journal article" date="2017" name="Genome Biol. Evol.">
        <title>Phytophthora megakarya and P. palmivora, closely related causal agents of cacao black pod rot, underwent increases in genome sizes and gene numbers by different mechanisms.</title>
        <authorList>
            <person name="Ali S.S."/>
            <person name="Shao J."/>
            <person name="Lary D.J."/>
            <person name="Kronmiller B."/>
            <person name="Shen D."/>
            <person name="Strem M.D."/>
            <person name="Amoako-Attah I."/>
            <person name="Akrofi A.Y."/>
            <person name="Begoude B.A."/>
            <person name="Ten Hoopen G.M."/>
            <person name="Coulibaly K."/>
            <person name="Kebe B.I."/>
            <person name="Melnick R.L."/>
            <person name="Guiltinan M.J."/>
            <person name="Tyler B.M."/>
            <person name="Meinhardt L.W."/>
            <person name="Bailey B.A."/>
        </authorList>
    </citation>
    <scope>NUCLEOTIDE SEQUENCE [LARGE SCALE GENOMIC DNA]</scope>
    <source>
        <strain evidence="13">sbr112.9</strain>
    </source>
</reference>
<dbReference type="InterPro" id="IPR043502">
    <property type="entry name" value="DNA/RNA_pol_sf"/>
</dbReference>
<evidence type="ECO:0000256" key="9">
    <source>
        <dbReference type="ARBA" id="ARBA00022918"/>
    </source>
</evidence>
<dbReference type="OrthoDB" id="121795at2759"/>
<evidence type="ECO:0000256" key="8">
    <source>
        <dbReference type="ARBA" id="ARBA00022801"/>
    </source>
</evidence>